<comment type="similarity">
    <text evidence="2 10">Belongs to the dicarboxylate/amino acid:cation symporter (DAACS) (TC 2.A.23) family.</text>
</comment>
<accession>A0A1B2F0V0</accession>
<dbReference type="PANTHER" id="PTHR42865:SF1">
    <property type="entry name" value="AEROBIC C4-DICARBOXYLATE TRANSPORT PROTEIN"/>
    <property type="match status" value="1"/>
</dbReference>
<keyword evidence="9 10" id="KW-0472">Membrane</keyword>
<evidence type="ECO:0000256" key="1">
    <source>
        <dbReference type="ARBA" id="ARBA00004651"/>
    </source>
</evidence>
<dbReference type="GO" id="GO:0015366">
    <property type="term" value="F:malate:proton symporter activity"/>
    <property type="evidence" value="ECO:0007669"/>
    <property type="project" value="TreeGrafter"/>
</dbReference>
<keyword evidence="6 10" id="KW-0812">Transmembrane</keyword>
<dbReference type="InterPro" id="IPR023954">
    <property type="entry name" value="C4_dicarb_transport"/>
</dbReference>
<dbReference type="Pfam" id="PF00375">
    <property type="entry name" value="SDF"/>
    <property type="match status" value="1"/>
</dbReference>
<dbReference type="HAMAP" id="MF_01300">
    <property type="entry name" value="C4_dicarb_transport"/>
    <property type="match status" value="1"/>
</dbReference>
<evidence type="ECO:0000256" key="10">
    <source>
        <dbReference type="HAMAP-Rule" id="MF_01300"/>
    </source>
</evidence>
<reference evidence="11" key="1">
    <citation type="submission" date="2016-07" db="EMBL/GenBank/DDBJ databases">
        <title>New class B carbapenemase carried by novel plasmid in Pseudomonas putida enviromental strain in eastern Amazonia.</title>
        <authorList>
            <person name="Souza C.O."/>
            <person name="Lima K.V."/>
            <person name="Brasiliense D.M."/>
            <person name="Perez-Chaparro P.J."/>
            <person name="Mamizuka E.M."/>
            <person name="Lima M.O."/>
            <person name="Lima L.N."/>
            <person name="McCulloch J.A."/>
        </authorList>
    </citation>
    <scope>NUCLEOTIDE SEQUENCE [LARGE SCALE GENOMIC DNA]</scope>
    <source>
        <strain evidence="11">IEC33019</strain>
    </source>
</reference>
<feature type="transmembrane region" description="Helical" evidence="10">
    <location>
        <begin position="331"/>
        <end position="348"/>
    </location>
</feature>
<dbReference type="PROSITE" id="PS00714">
    <property type="entry name" value="NA_DICARBOXYL_SYMP_2"/>
    <property type="match status" value="1"/>
</dbReference>
<dbReference type="FunFam" id="1.10.3860.10:FF:000001">
    <property type="entry name" value="C4-dicarboxylate transport protein"/>
    <property type="match status" value="1"/>
</dbReference>
<evidence type="ECO:0000256" key="7">
    <source>
        <dbReference type="ARBA" id="ARBA00022847"/>
    </source>
</evidence>
<name>A0A1B2F0V0_PSEPU</name>
<dbReference type="GO" id="GO:0015138">
    <property type="term" value="F:fumarate transmembrane transporter activity"/>
    <property type="evidence" value="ECO:0007669"/>
    <property type="project" value="TreeGrafter"/>
</dbReference>
<feature type="transmembrane region" description="Helical" evidence="10">
    <location>
        <begin position="190"/>
        <end position="215"/>
    </location>
</feature>
<keyword evidence="7 10" id="KW-0769">Symport</keyword>
<feature type="transmembrane region" description="Helical" evidence="10">
    <location>
        <begin position="354"/>
        <end position="377"/>
    </location>
</feature>
<feature type="transmembrane region" description="Helical" evidence="10">
    <location>
        <begin position="12"/>
        <end position="29"/>
    </location>
</feature>
<dbReference type="RefSeq" id="WP_070091750.1">
    <property type="nucleotide sequence ID" value="NZ_CP016634.1"/>
</dbReference>
<feature type="transmembrane region" description="Helical" evidence="10">
    <location>
        <begin position="49"/>
        <end position="66"/>
    </location>
</feature>
<evidence type="ECO:0000256" key="9">
    <source>
        <dbReference type="ARBA" id="ARBA00023136"/>
    </source>
</evidence>
<feature type="transmembrane region" description="Helical" evidence="10">
    <location>
        <begin position="221"/>
        <end position="241"/>
    </location>
</feature>
<dbReference type="GO" id="GO:0005886">
    <property type="term" value="C:plasma membrane"/>
    <property type="evidence" value="ECO:0007669"/>
    <property type="project" value="UniProtKB-SubCell"/>
</dbReference>
<feature type="transmembrane region" description="Helical" evidence="10">
    <location>
        <begin position="78"/>
        <end position="101"/>
    </location>
</feature>
<evidence type="ECO:0000256" key="2">
    <source>
        <dbReference type="ARBA" id="ARBA00006148"/>
    </source>
</evidence>
<dbReference type="AlphaFoldDB" id="A0A1B2F0V0"/>
<dbReference type="InterPro" id="IPR018107">
    <property type="entry name" value="Na-dicarboxylate_symporter_CS"/>
</dbReference>
<comment type="subcellular location">
    <subcellularLocation>
        <location evidence="1 10">Cell membrane</location>
        <topology evidence="1 10">Multi-pass membrane protein</topology>
    </subcellularLocation>
</comment>
<sequence length="440" mass="46411">MTTRQPLYKSLYVQVLVAITIGILLGHYYPETGVALKPLGDGFVKLIKMVIAPIIFCTVVSGIAGMQSMKSVGKTGGYALLYFEIVSTIALIIGLVVVNVVQPGAGMHVDVSTLNASSVAAYAAAGAQQTTVGFLLNIIPNTVVGAFANGDILQVLMFSVLFGFALHRLGSYGKPVLDLIDRFAHVMFNIINMIMKLAPVGAFGAMAFTIGQYGVGSLVQLSYLMICFYVTCLLFILVVLGSICRFHGFSVLKLIRYIREELMIVLGTSSSESALPRMLAKMERLGAKKSVVGLVIPTGYSFNLDGTSIYLTMAAVFIAQATDTTMDITHQITLLLVLLIASKGAAGVTGSGFIVLAATLSAVGHLPVAGLALILGIDRFMSEARALTNLIGNAVATVVVAKWVNELDTDTLQAELASGGSPLVDPRPVDDLGVAEGPAR</sequence>
<keyword evidence="8 10" id="KW-1133">Transmembrane helix</keyword>
<evidence type="ECO:0000313" key="11">
    <source>
        <dbReference type="EMBL" id="ANY85828.1"/>
    </source>
</evidence>
<evidence type="ECO:0000256" key="5">
    <source>
        <dbReference type="ARBA" id="ARBA00022519"/>
    </source>
</evidence>
<proteinExistence type="inferred from homology"/>
<dbReference type="GO" id="GO:0070778">
    <property type="term" value="P:L-aspartate transmembrane transport"/>
    <property type="evidence" value="ECO:0007669"/>
    <property type="project" value="TreeGrafter"/>
</dbReference>
<feature type="transmembrane region" description="Helical" evidence="10">
    <location>
        <begin position="152"/>
        <end position="169"/>
    </location>
</feature>
<evidence type="ECO:0000256" key="8">
    <source>
        <dbReference type="ARBA" id="ARBA00022989"/>
    </source>
</evidence>
<dbReference type="NCBIfam" id="NF009587">
    <property type="entry name" value="PRK13027.1"/>
    <property type="match status" value="1"/>
</dbReference>
<dbReference type="PANTHER" id="PTHR42865">
    <property type="entry name" value="PROTON/GLUTAMATE-ASPARTATE SYMPORTER"/>
    <property type="match status" value="1"/>
</dbReference>
<evidence type="ECO:0000256" key="6">
    <source>
        <dbReference type="ARBA" id="ARBA00022692"/>
    </source>
</evidence>
<evidence type="ECO:0000256" key="4">
    <source>
        <dbReference type="ARBA" id="ARBA00022475"/>
    </source>
</evidence>
<keyword evidence="4 10" id="KW-1003">Cell membrane</keyword>
<evidence type="ECO:0000256" key="3">
    <source>
        <dbReference type="ARBA" id="ARBA00022448"/>
    </source>
</evidence>
<dbReference type="GO" id="GO:0015141">
    <property type="term" value="F:succinate transmembrane transporter activity"/>
    <property type="evidence" value="ECO:0007669"/>
    <property type="project" value="TreeGrafter"/>
</dbReference>
<comment type="function">
    <text evidence="10">Responsible for the transport of dicarboxylates such as succinate, fumarate, and malate across the membrane.</text>
</comment>
<dbReference type="InterPro" id="IPR036458">
    <property type="entry name" value="Na:dicarbo_symporter_sf"/>
</dbReference>
<dbReference type="PRINTS" id="PR00173">
    <property type="entry name" value="EDTRNSPORT"/>
</dbReference>
<dbReference type="PROSITE" id="PS00713">
    <property type="entry name" value="NA_DICARBOXYL_SYMP_1"/>
    <property type="match status" value="1"/>
</dbReference>
<keyword evidence="5" id="KW-0997">Cell inner membrane</keyword>
<dbReference type="EMBL" id="CP016634">
    <property type="protein sequence ID" value="ANY85828.1"/>
    <property type="molecule type" value="Genomic_DNA"/>
</dbReference>
<dbReference type="InterPro" id="IPR001991">
    <property type="entry name" value="Na-dicarboxylate_symporter"/>
</dbReference>
<dbReference type="SUPFAM" id="SSF118215">
    <property type="entry name" value="Proton glutamate symport protein"/>
    <property type="match status" value="1"/>
</dbReference>
<protein>
    <recommendedName>
        <fullName evidence="10">C4-dicarboxylate transport protein</fullName>
    </recommendedName>
</protein>
<dbReference type="NCBIfam" id="NF002461">
    <property type="entry name" value="PRK01663.1"/>
    <property type="match status" value="1"/>
</dbReference>
<feature type="transmembrane region" description="Helical" evidence="10">
    <location>
        <begin position="300"/>
        <end position="319"/>
    </location>
</feature>
<keyword evidence="3 10" id="KW-0813">Transport</keyword>
<gene>
    <name evidence="11" type="primary">dctA_1</name>
    <name evidence="10" type="synonym">dctA</name>
    <name evidence="11" type="ORF">IEC33019_0221</name>
</gene>
<organism evidence="11">
    <name type="scientific">Pseudomonas putida</name>
    <name type="common">Arthrobacter siderocapsulatus</name>
    <dbReference type="NCBI Taxonomy" id="303"/>
    <lineage>
        <taxon>Bacteria</taxon>
        <taxon>Pseudomonadati</taxon>
        <taxon>Pseudomonadota</taxon>
        <taxon>Gammaproteobacteria</taxon>
        <taxon>Pseudomonadales</taxon>
        <taxon>Pseudomonadaceae</taxon>
        <taxon>Pseudomonas</taxon>
    </lineage>
</organism>
<dbReference type="Gene3D" id="1.10.3860.10">
    <property type="entry name" value="Sodium:dicarboxylate symporter"/>
    <property type="match status" value="1"/>
</dbReference>